<dbReference type="InterPro" id="IPR015943">
    <property type="entry name" value="WD40/YVTN_repeat-like_dom_sf"/>
</dbReference>
<organism evidence="3 4">
    <name type="scientific">Thermobacillus composti (strain DSM 18247 / JCM 13945 / KWC4)</name>
    <dbReference type="NCBI Taxonomy" id="717605"/>
    <lineage>
        <taxon>Bacteria</taxon>
        <taxon>Bacillati</taxon>
        <taxon>Bacillota</taxon>
        <taxon>Bacilli</taxon>
        <taxon>Bacillales</taxon>
        <taxon>Paenibacillaceae</taxon>
        <taxon>Thermobacillus</taxon>
    </lineage>
</organism>
<dbReference type="AlphaFoldDB" id="L0EGG6"/>
<sequence length="514" mass="56383">MDEEMGDVRWRRHTVVLMMSAILLGALATACLDGGNERVRCGNAAGAMAEQGRDVRAADGVRDNDGLPGGPPDAAFADSDPAEIESYSPEPAPSVDPDWVWRYQGKLAFHYLLGATDEELLLRGDDGGFSGLHQDSTIYALDRGTGELLWSIDAGSGWADAEVDPERSDAAVLTHYDPDAGQHEERIRRLRLRDGAVLWEQVLPKGHGSLRLAAGAVIYAVPPENAADGDGKLRVYHADTGRLMWEREYAESFRVLNRPGDPYVLVQHERTLTAYRPADGKRVWELEAGNPPGPDLQPFENVFTDARTDRFSSGSRIRWAAFGSSIAKIDMVQGLVEAVYPVNPGEYVTAFDGRWLLIERSPDDEAGRFETVLYDSSAGREQWKLPGRGSGAVVEGSRVYLLLDGIPAAFDLDSGRMVWKTAYIGPLKSGWRAPVSPLVAGDALLMPYGEDLLVLDVSDGRVLRRLRDVRIDYPDGREEDTKSGLINRDASGDIYLGSSNGCFSRLRLPQPISR</sequence>
<dbReference type="InterPro" id="IPR002372">
    <property type="entry name" value="PQQ_rpt_dom"/>
</dbReference>
<evidence type="ECO:0000313" key="4">
    <source>
        <dbReference type="Proteomes" id="UP000010795"/>
    </source>
</evidence>
<dbReference type="SUPFAM" id="SSF50998">
    <property type="entry name" value="Quinoprotein alcohol dehydrogenase-like"/>
    <property type="match status" value="1"/>
</dbReference>
<dbReference type="KEGG" id="tco:Theco_2783"/>
<dbReference type="EMBL" id="CP003255">
    <property type="protein sequence ID" value="AGA58872.1"/>
    <property type="molecule type" value="Genomic_DNA"/>
</dbReference>
<gene>
    <name evidence="3" type="ordered locus">Theco_2783</name>
</gene>
<dbReference type="Gene3D" id="2.130.10.10">
    <property type="entry name" value="YVTN repeat-like/Quinoprotein amine dehydrogenase"/>
    <property type="match status" value="1"/>
</dbReference>
<dbReference type="Pfam" id="PF13360">
    <property type="entry name" value="PQQ_2"/>
    <property type="match status" value="2"/>
</dbReference>
<dbReference type="PANTHER" id="PTHR34512:SF30">
    <property type="entry name" value="OUTER MEMBRANE PROTEIN ASSEMBLY FACTOR BAMB"/>
    <property type="match status" value="1"/>
</dbReference>
<dbReference type="STRING" id="717605.Theco_2783"/>
<dbReference type="PANTHER" id="PTHR34512">
    <property type="entry name" value="CELL SURFACE PROTEIN"/>
    <property type="match status" value="1"/>
</dbReference>
<evidence type="ECO:0000313" key="3">
    <source>
        <dbReference type="EMBL" id="AGA58872.1"/>
    </source>
</evidence>
<reference evidence="4" key="1">
    <citation type="submission" date="2012-01" db="EMBL/GenBank/DDBJ databases">
        <title>Complete sequence of chromosome of Thermobacillus composti KWC4.</title>
        <authorList>
            <person name="Lucas S."/>
            <person name="Han J."/>
            <person name="Lapidus A."/>
            <person name="Cheng J.-F."/>
            <person name="Goodwin L."/>
            <person name="Pitluck S."/>
            <person name="Peters L."/>
            <person name="Ovchinnikova G."/>
            <person name="Teshima H."/>
            <person name="Detter J.C."/>
            <person name="Han C."/>
            <person name="Tapia R."/>
            <person name="Land M."/>
            <person name="Hauser L."/>
            <person name="Kyrpides N."/>
            <person name="Ivanova N."/>
            <person name="Pagani I."/>
            <person name="Anderson I."/>
            <person name="Woyke T."/>
        </authorList>
    </citation>
    <scope>NUCLEOTIDE SEQUENCE [LARGE SCALE GENOMIC DNA]</scope>
    <source>
        <strain evidence="4">DSM 18247 / JCM 13945 / KWC4</strain>
    </source>
</reference>
<feature type="domain" description="Pyrrolo-quinoline quinone repeat" evidence="2">
    <location>
        <begin position="134"/>
        <end position="285"/>
    </location>
</feature>
<protein>
    <recommendedName>
        <fullName evidence="2">Pyrrolo-quinoline quinone repeat domain-containing protein</fullName>
    </recommendedName>
</protein>
<dbReference type="eggNOG" id="COG1520">
    <property type="taxonomic scope" value="Bacteria"/>
</dbReference>
<feature type="domain" description="Pyrrolo-quinoline quinone repeat" evidence="2">
    <location>
        <begin position="348"/>
        <end position="463"/>
    </location>
</feature>
<dbReference type="InterPro" id="IPR011047">
    <property type="entry name" value="Quinoprotein_ADH-like_sf"/>
</dbReference>
<accession>L0EGG6</accession>
<keyword evidence="4" id="KW-1185">Reference proteome</keyword>
<evidence type="ECO:0000256" key="1">
    <source>
        <dbReference type="SAM" id="MobiDB-lite"/>
    </source>
</evidence>
<feature type="region of interest" description="Disordered" evidence="1">
    <location>
        <begin position="59"/>
        <end position="95"/>
    </location>
</feature>
<evidence type="ECO:0000259" key="2">
    <source>
        <dbReference type="Pfam" id="PF13360"/>
    </source>
</evidence>
<dbReference type="Proteomes" id="UP000010795">
    <property type="component" value="Chromosome"/>
</dbReference>
<dbReference type="Gene3D" id="2.40.128.630">
    <property type="match status" value="1"/>
</dbReference>
<name>L0EGG6_THECK</name>
<dbReference type="HOGENOM" id="CLU_529889_0_0_9"/>
<proteinExistence type="predicted"/>